<keyword evidence="11" id="KW-1185">Reference proteome</keyword>
<protein>
    <submittedName>
        <fullName evidence="10">Aspartyl protease</fullName>
    </submittedName>
</protein>
<dbReference type="AlphaFoldDB" id="A0A196SNI3"/>
<dbReference type="GO" id="GO:0006508">
    <property type="term" value="P:proteolysis"/>
    <property type="evidence" value="ECO:0007669"/>
    <property type="project" value="UniProtKB-KW"/>
</dbReference>
<dbReference type="GO" id="GO:0004190">
    <property type="term" value="F:aspartic-type endopeptidase activity"/>
    <property type="evidence" value="ECO:0007669"/>
    <property type="project" value="UniProtKB-KW"/>
</dbReference>
<keyword evidence="6" id="KW-0865">Zymogen</keyword>
<dbReference type="InterPro" id="IPR001461">
    <property type="entry name" value="Aspartic_peptidase_A1"/>
</dbReference>
<feature type="transmembrane region" description="Helical" evidence="7">
    <location>
        <begin position="412"/>
        <end position="435"/>
    </location>
</feature>
<gene>
    <name evidence="10" type="ORF">AV274_0873</name>
</gene>
<dbReference type="PROSITE" id="PS51767">
    <property type="entry name" value="PEPTIDASE_A1"/>
    <property type="match status" value="1"/>
</dbReference>
<feature type="domain" description="Peptidase A1" evidence="9">
    <location>
        <begin position="38"/>
        <end position="385"/>
    </location>
</feature>
<dbReference type="Pfam" id="PF00026">
    <property type="entry name" value="Asp"/>
    <property type="match status" value="1"/>
</dbReference>
<dbReference type="EMBL" id="LXWW01000032">
    <property type="protein sequence ID" value="OAO17409.1"/>
    <property type="molecule type" value="Genomic_DNA"/>
</dbReference>
<keyword evidence="7" id="KW-1133">Transmembrane helix</keyword>
<evidence type="ECO:0000256" key="2">
    <source>
        <dbReference type="ARBA" id="ARBA00022670"/>
    </source>
</evidence>
<dbReference type="PANTHER" id="PTHR47965:SF12">
    <property type="entry name" value="ASPARTIC PROTEINASE 3-RELATED"/>
    <property type="match status" value="1"/>
</dbReference>
<dbReference type="SUPFAM" id="SSF50630">
    <property type="entry name" value="Acid proteases"/>
    <property type="match status" value="1"/>
</dbReference>
<dbReference type="Gene3D" id="2.40.70.10">
    <property type="entry name" value="Acid Proteases"/>
    <property type="match status" value="2"/>
</dbReference>
<keyword evidence="2 10" id="KW-0645">Protease</keyword>
<evidence type="ECO:0000313" key="10">
    <source>
        <dbReference type="EMBL" id="OAO17409.1"/>
    </source>
</evidence>
<dbReference type="Proteomes" id="UP000078348">
    <property type="component" value="Unassembled WGS sequence"/>
</dbReference>
<accession>A0A196SNI3</accession>
<reference evidence="10 11" key="1">
    <citation type="submission" date="2016-05" db="EMBL/GenBank/DDBJ databases">
        <title>Nuclear genome of Blastocystis sp. subtype 1 NandII.</title>
        <authorList>
            <person name="Gentekaki E."/>
            <person name="Curtis B."/>
            <person name="Stairs C."/>
            <person name="Eme L."/>
            <person name="Herman E."/>
            <person name="Klimes V."/>
            <person name="Arias M.C."/>
            <person name="Elias M."/>
            <person name="Hilliou F."/>
            <person name="Klute M."/>
            <person name="Malik S.-B."/>
            <person name="Pightling A."/>
            <person name="Rachubinski R."/>
            <person name="Salas D."/>
            <person name="Schlacht A."/>
            <person name="Suga H."/>
            <person name="Archibald J."/>
            <person name="Ball S.G."/>
            <person name="Clark G."/>
            <person name="Dacks J."/>
            <person name="Van Der Giezen M."/>
            <person name="Tsaousis A."/>
            <person name="Roger A."/>
        </authorList>
    </citation>
    <scope>NUCLEOTIDE SEQUENCE [LARGE SCALE GENOMIC DNA]</scope>
    <source>
        <strain evidence="11">ATCC 50177 / NandII</strain>
    </source>
</reference>
<dbReference type="STRING" id="478820.A0A196SNI3"/>
<keyword evidence="7" id="KW-0472">Membrane</keyword>
<comment type="similarity">
    <text evidence="1">Belongs to the peptidase A1 family.</text>
</comment>
<feature type="chain" id="PRO_5008274728" evidence="8">
    <location>
        <begin position="19"/>
        <end position="470"/>
    </location>
</feature>
<dbReference type="PANTHER" id="PTHR47965">
    <property type="entry name" value="ASPARTYL PROTEASE-RELATED"/>
    <property type="match status" value="1"/>
</dbReference>
<sequence>MHFCVLLCVVLFFHLGGSSIVYDIQGDLQRGFFSLNMGVGKSGNGTVPFSFPLLLDVSSSATMIPDVLCKDCAGEKKYDAKLSQSHAAVECTSDFCLAGKEDVCPNSHSPSGQCCDSHSQGLCMWDSALQFNTRFPASGGIIRDSIQMGDYTVDTYLVDVFESSSLPGQLEGILGLGEASCNPTCMPPIYQSILAAEHGSYKKEDMRFSVCFGRTAGKLYFDAYDPHVASSPAVVSYQRKDEIGYTFDLLDLRLNNQSFTGLTALGLNRVALLESAFSEIKLPRDLYDKLVAQLKADFAAAEGVADGSVFEGQGVATLEGYPTFDVKIPGALLHLPPQLYFVKKEGRFFLQIVANDFENTVQLGLAAMRGFVTEFQYEKVSFASVNPSVCGDDVDGAVGTVEWAEERERINIWNPVTLIAILSCVLMIALLVYLIRSNSGKKALPVGNTNLPTAIDPFNEQQQSLVPASA</sequence>
<evidence type="ECO:0000259" key="9">
    <source>
        <dbReference type="PROSITE" id="PS51767"/>
    </source>
</evidence>
<organism evidence="10 11">
    <name type="scientific">Blastocystis sp. subtype 1 (strain ATCC 50177 / NandII)</name>
    <dbReference type="NCBI Taxonomy" id="478820"/>
    <lineage>
        <taxon>Eukaryota</taxon>
        <taxon>Sar</taxon>
        <taxon>Stramenopiles</taxon>
        <taxon>Bigyra</taxon>
        <taxon>Opalozoa</taxon>
        <taxon>Opalinata</taxon>
        <taxon>Blastocystidae</taxon>
        <taxon>Blastocystis</taxon>
    </lineage>
</organism>
<proteinExistence type="inferred from homology"/>
<keyword evidence="5" id="KW-0378">Hydrolase</keyword>
<comment type="caution">
    <text evidence="10">The sequence shown here is derived from an EMBL/GenBank/DDBJ whole genome shotgun (WGS) entry which is preliminary data.</text>
</comment>
<evidence type="ECO:0000256" key="1">
    <source>
        <dbReference type="ARBA" id="ARBA00007447"/>
    </source>
</evidence>
<evidence type="ECO:0000256" key="7">
    <source>
        <dbReference type="SAM" id="Phobius"/>
    </source>
</evidence>
<evidence type="ECO:0000256" key="3">
    <source>
        <dbReference type="ARBA" id="ARBA00022729"/>
    </source>
</evidence>
<dbReference type="CDD" id="cd05471">
    <property type="entry name" value="pepsin_like"/>
    <property type="match status" value="1"/>
</dbReference>
<keyword evidence="3 8" id="KW-0732">Signal</keyword>
<evidence type="ECO:0000256" key="4">
    <source>
        <dbReference type="ARBA" id="ARBA00022750"/>
    </source>
</evidence>
<dbReference type="InterPro" id="IPR033121">
    <property type="entry name" value="PEPTIDASE_A1"/>
</dbReference>
<keyword evidence="4" id="KW-0064">Aspartyl protease</keyword>
<evidence type="ECO:0000256" key="5">
    <source>
        <dbReference type="ARBA" id="ARBA00022801"/>
    </source>
</evidence>
<evidence type="ECO:0000256" key="8">
    <source>
        <dbReference type="SAM" id="SignalP"/>
    </source>
</evidence>
<evidence type="ECO:0000313" key="11">
    <source>
        <dbReference type="Proteomes" id="UP000078348"/>
    </source>
</evidence>
<name>A0A196SNI3_BLAHN</name>
<dbReference type="InterPro" id="IPR021109">
    <property type="entry name" value="Peptidase_aspartic_dom_sf"/>
</dbReference>
<feature type="signal peptide" evidence="8">
    <location>
        <begin position="1"/>
        <end position="18"/>
    </location>
</feature>
<dbReference type="InterPro" id="IPR034164">
    <property type="entry name" value="Pepsin-like_dom"/>
</dbReference>
<dbReference type="OrthoDB" id="771136at2759"/>
<keyword evidence="7" id="KW-0812">Transmembrane</keyword>
<evidence type="ECO:0000256" key="6">
    <source>
        <dbReference type="ARBA" id="ARBA00023145"/>
    </source>
</evidence>